<evidence type="ECO:0000256" key="1">
    <source>
        <dbReference type="SAM" id="Phobius"/>
    </source>
</evidence>
<accession>A0AA40D7M3</accession>
<dbReference type="AlphaFoldDB" id="A0AA40D7M3"/>
<feature type="transmembrane region" description="Helical" evidence="1">
    <location>
        <begin position="53"/>
        <end position="71"/>
    </location>
</feature>
<gene>
    <name evidence="2" type="ORF">QBC41DRAFT_380161</name>
</gene>
<evidence type="ECO:0000313" key="2">
    <source>
        <dbReference type="EMBL" id="KAK0664619.1"/>
    </source>
</evidence>
<sequence length="538" mass="61307">MISHTLVNLIFIRISIFLLENALFVELSLLILTSFKLGIQPLSGSTTAITLKLSIITLCILEIFSLLFLYLPHKARLLQSKAIHPSPPLTQPQRQVLFQQCTANVPDWHRYLKLWFLNAPLDEIKHDNIRDFILWGFFDTDSSATLSPETESEINSYISHIETLSNHKFPPGRGNSTTALRLTFDPVQTRYRSIIWYLLVCAIDALTHLTLRRNNFTHHRPPLPPPPPAHSTPAVSPKLFHSFPPPVLSHLLPHHQAHSPSNHLSYHLRPHQSPSHNPVIFLHGIGIGLYPYPPLLLSLPKDIGLLIIENLPFSTRLTSPPLPKAVFLQELKSILTHLPPCWHKGFTLVTHSYGSVLATHILSDQTLSPSVTGLVLIDPVTILLHLPDVAYNFTRRPPARANEWQLWYFASMDLGVGEGLGRYFFWRENMLWRGDLLQNKTRKVAVVLSGRDLIVDTGTVARYLACEEGNWTRREDDRWGAVGQVRNHKTGDGIEILWFPELDHAQVFERERDYMVVGEVIERYCLLDGESDKKKKED</sequence>
<keyword evidence="1" id="KW-1133">Transmembrane helix</keyword>
<dbReference type="Proteomes" id="UP001174997">
    <property type="component" value="Unassembled WGS sequence"/>
</dbReference>
<dbReference type="SUPFAM" id="SSF53474">
    <property type="entry name" value="alpha/beta-Hydrolases"/>
    <property type="match status" value="1"/>
</dbReference>
<dbReference type="PANTHER" id="PTHR37471:SF1">
    <property type="entry name" value="AB HYDROLASE-1 DOMAIN-CONTAINING PROTEIN"/>
    <property type="match status" value="1"/>
</dbReference>
<evidence type="ECO:0008006" key="4">
    <source>
        <dbReference type="Google" id="ProtNLM"/>
    </source>
</evidence>
<keyword evidence="3" id="KW-1185">Reference proteome</keyword>
<reference evidence="2" key="1">
    <citation type="submission" date="2023-06" db="EMBL/GenBank/DDBJ databases">
        <title>Genome-scale phylogeny and comparative genomics of the fungal order Sordariales.</title>
        <authorList>
            <consortium name="Lawrence Berkeley National Laboratory"/>
            <person name="Hensen N."/>
            <person name="Bonometti L."/>
            <person name="Westerberg I."/>
            <person name="Brannstrom I.O."/>
            <person name="Guillou S."/>
            <person name="Cros-Aarteil S."/>
            <person name="Calhoun S."/>
            <person name="Haridas S."/>
            <person name="Kuo A."/>
            <person name="Mondo S."/>
            <person name="Pangilinan J."/>
            <person name="Riley R."/>
            <person name="Labutti K."/>
            <person name="Andreopoulos B."/>
            <person name="Lipzen A."/>
            <person name="Chen C."/>
            <person name="Yanf M."/>
            <person name="Daum C."/>
            <person name="Ng V."/>
            <person name="Clum A."/>
            <person name="Steindorff A."/>
            <person name="Ohm R."/>
            <person name="Martin F."/>
            <person name="Silar P."/>
            <person name="Natvig D."/>
            <person name="Lalanne C."/>
            <person name="Gautier V."/>
            <person name="Ament-Velasquez S.L."/>
            <person name="Kruys A."/>
            <person name="Hutchinson M.I."/>
            <person name="Powell A.J."/>
            <person name="Barry K."/>
            <person name="Miller A.N."/>
            <person name="Grigoriev I.V."/>
            <person name="Debuchy R."/>
            <person name="Gladieux P."/>
            <person name="Thoren M.H."/>
            <person name="Johannesson H."/>
        </authorList>
    </citation>
    <scope>NUCLEOTIDE SEQUENCE</scope>
    <source>
        <strain evidence="2">CBS 307.81</strain>
    </source>
</reference>
<proteinExistence type="predicted"/>
<organism evidence="2 3">
    <name type="scientific">Cercophora samala</name>
    <dbReference type="NCBI Taxonomy" id="330535"/>
    <lineage>
        <taxon>Eukaryota</taxon>
        <taxon>Fungi</taxon>
        <taxon>Dikarya</taxon>
        <taxon>Ascomycota</taxon>
        <taxon>Pezizomycotina</taxon>
        <taxon>Sordariomycetes</taxon>
        <taxon>Sordariomycetidae</taxon>
        <taxon>Sordariales</taxon>
        <taxon>Lasiosphaeriaceae</taxon>
        <taxon>Cercophora</taxon>
    </lineage>
</organism>
<name>A0AA40D7M3_9PEZI</name>
<comment type="caution">
    <text evidence="2">The sequence shown here is derived from an EMBL/GenBank/DDBJ whole genome shotgun (WGS) entry which is preliminary data.</text>
</comment>
<dbReference type="EMBL" id="JAULSY010000117">
    <property type="protein sequence ID" value="KAK0664619.1"/>
    <property type="molecule type" value="Genomic_DNA"/>
</dbReference>
<keyword evidence="1" id="KW-0472">Membrane</keyword>
<dbReference type="Gene3D" id="3.40.50.1820">
    <property type="entry name" value="alpha/beta hydrolase"/>
    <property type="match status" value="1"/>
</dbReference>
<dbReference type="PANTHER" id="PTHR37471">
    <property type="entry name" value="UNNAMED PRODUCT"/>
    <property type="match status" value="1"/>
</dbReference>
<evidence type="ECO:0000313" key="3">
    <source>
        <dbReference type="Proteomes" id="UP001174997"/>
    </source>
</evidence>
<protein>
    <recommendedName>
        <fullName evidence="4">AB hydrolase-1 domain-containing protein</fullName>
    </recommendedName>
</protein>
<dbReference type="InterPro" id="IPR029058">
    <property type="entry name" value="AB_hydrolase_fold"/>
</dbReference>
<keyword evidence="1" id="KW-0812">Transmembrane</keyword>
<feature type="transmembrane region" description="Helical" evidence="1">
    <location>
        <begin position="12"/>
        <end position="33"/>
    </location>
</feature>
<feature type="transmembrane region" description="Helical" evidence="1">
    <location>
        <begin position="194"/>
        <end position="211"/>
    </location>
</feature>